<dbReference type="EMBL" id="OU963870">
    <property type="protein sequence ID" value="CAH0395346.1"/>
    <property type="molecule type" value="Genomic_DNA"/>
</dbReference>
<dbReference type="PANTHER" id="PTHR34825">
    <property type="entry name" value="CONSERVED PROTEIN, WITH A WEAK D-GALACTARATE DEHYDRATASE/ALTRONATE HYDROLASE DOMAIN"/>
    <property type="match status" value="1"/>
</dbReference>
<sequence length="628" mass="72007">MIFSTILICLGSGFLMLEYSAEQLNLPIEVSDFYTVVNSKFTFVDKTELIHAIMEDKAKVLLITRPHHFGKTFALSMLQNFLANNDSRPQNDSQVDLFQGLKIEKMKFSSLHKYQYPVIYISFEGVVEPTSSGAEAKVRSIIKDLYHKHEYLLHRKKLNQEDEDYFRRILNETAVYQEVKLSVAFLSRFLHAATGKKVVLLFDAYDKPFYTGYFYDYHCQMKSLIGEMLKYSLKIHGKYIEKAVLTGKVVLTEETFLSELEDLKIHSVFNDTRYAHHYGFTEVEVDALLTKTHKMSQKMELAVAYCGYNFSGSVVYNPHSLIHSLKEGKPGSYWSDEPDLMRISKAFLMTVGMNIKGILVCLLQNNLEVGLNIEEQFSFQTLRNEENNLWTLLVHAGYLNALSQRNVDDVNFKTLKIPTLDAKNCLVNLCQAAFKNQLETIIANFTEFEKSITEVNLPKMEKFIARSLREGGRFYNFKKFNSKNIYLSYFLGLLSPLLKFYAITSKQKVGYGQYDIALAPNKKMRRKFPGMIIELQIAGNNESTDEAAERAANKVDDKQYISVFHGQNYTKFYAVGIGLSEQNVSIYGSELALMNTDPEPDDEDDEPEDLPDWNNKGALTLDNIYSDV</sequence>
<accession>A0A9P0F791</accession>
<name>A0A9P0F791_BEMTA</name>
<proteinExistence type="predicted"/>
<dbReference type="Pfam" id="PF08011">
    <property type="entry name" value="PDDEXK_9"/>
    <property type="match status" value="1"/>
</dbReference>
<dbReference type="Proteomes" id="UP001152759">
    <property type="component" value="Chromosome 9"/>
</dbReference>
<keyword evidence="5" id="KW-1185">Reference proteome</keyword>
<feature type="domain" description="AAA-ATPase-like" evidence="3">
    <location>
        <begin position="27"/>
        <end position="249"/>
    </location>
</feature>
<evidence type="ECO:0000256" key="1">
    <source>
        <dbReference type="SAM" id="MobiDB-lite"/>
    </source>
</evidence>
<dbReference type="InterPro" id="IPR018631">
    <property type="entry name" value="AAA-ATPase-like_dom"/>
</dbReference>
<dbReference type="Pfam" id="PF09820">
    <property type="entry name" value="AAA-ATPase_like"/>
    <property type="match status" value="1"/>
</dbReference>
<feature type="compositionally biased region" description="Acidic residues" evidence="1">
    <location>
        <begin position="598"/>
        <end position="611"/>
    </location>
</feature>
<evidence type="ECO:0000259" key="3">
    <source>
        <dbReference type="Pfam" id="PF09820"/>
    </source>
</evidence>
<protein>
    <recommendedName>
        <fullName evidence="3">AAA-ATPase-like domain-containing protein</fullName>
    </recommendedName>
</protein>
<dbReference type="AlphaFoldDB" id="A0A9P0F791"/>
<organism evidence="4 5">
    <name type="scientific">Bemisia tabaci</name>
    <name type="common">Sweetpotato whitefly</name>
    <name type="synonym">Aleurodes tabaci</name>
    <dbReference type="NCBI Taxonomy" id="7038"/>
    <lineage>
        <taxon>Eukaryota</taxon>
        <taxon>Metazoa</taxon>
        <taxon>Ecdysozoa</taxon>
        <taxon>Arthropoda</taxon>
        <taxon>Hexapoda</taxon>
        <taxon>Insecta</taxon>
        <taxon>Pterygota</taxon>
        <taxon>Neoptera</taxon>
        <taxon>Paraneoptera</taxon>
        <taxon>Hemiptera</taxon>
        <taxon>Sternorrhyncha</taxon>
        <taxon>Aleyrodoidea</taxon>
        <taxon>Aleyrodidae</taxon>
        <taxon>Aleyrodinae</taxon>
        <taxon>Bemisia</taxon>
    </lineage>
</organism>
<keyword evidence="2" id="KW-0732">Signal</keyword>
<feature type="region of interest" description="Disordered" evidence="1">
    <location>
        <begin position="594"/>
        <end position="617"/>
    </location>
</feature>
<feature type="chain" id="PRO_5040315663" description="AAA-ATPase-like domain-containing protein" evidence="2">
    <location>
        <begin position="22"/>
        <end position="628"/>
    </location>
</feature>
<evidence type="ECO:0000313" key="4">
    <source>
        <dbReference type="EMBL" id="CAH0395346.1"/>
    </source>
</evidence>
<evidence type="ECO:0000256" key="2">
    <source>
        <dbReference type="SAM" id="SignalP"/>
    </source>
</evidence>
<feature type="signal peptide" evidence="2">
    <location>
        <begin position="1"/>
        <end position="21"/>
    </location>
</feature>
<evidence type="ECO:0000313" key="5">
    <source>
        <dbReference type="Proteomes" id="UP001152759"/>
    </source>
</evidence>
<reference evidence="4" key="1">
    <citation type="submission" date="2021-12" db="EMBL/GenBank/DDBJ databases">
        <authorList>
            <person name="King R."/>
        </authorList>
    </citation>
    <scope>NUCLEOTIDE SEQUENCE</scope>
</reference>
<dbReference type="PANTHER" id="PTHR34825:SF1">
    <property type="entry name" value="AAA-ATPASE-LIKE DOMAIN-CONTAINING PROTEIN"/>
    <property type="match status" value="1"/>
</dbReference>
<gene>
    <name evidence="4" type="ORF">BEMITA_LOCUS13540</name>
</gene>
<dbReference type="InterPro" id="IPR012547">
    <property type="entry name" value="PDDEXK_9"/>
</dbReference>